<protein>
    <recommendedName>
        <fullName evidence="1">N-acetyltransferase domain-containing protein</fullName>
    </recommendedName>
</protein>
<comment type="caution">
    <text evidence="2">The sequence shown here is derived from an EMBL/GenBank/DDBJ whole genome shotgun (WGS) entry which is preliminary data.</text>
</comment>
<dbReference type="PANTHER" id="PTHR41368">
    <property type="entry name" value="PROTEIN YGHO"/>
    <property type="match status" value="1"/>
</dbReference>
<organism evidence="2 3">
    <name type="scientific">Niastella caeni</name>
    <dbReference type="NCBI Taxonomy" id="2569763"/>
    <lineage>
        <taxon>Bacteria</taxon>
        <taxon>Pseudomonadati</taxon>
        <taxon>Bacteroidota</taxon>
        <taxon>Chitinophagia</taxon>
        <taxon>Chitinophagales</taxon>
        <taxon>Chitinophagaceae</taxon>
        <taxon>Niastella</taxon>
    </lineage>
</organism>
<dbReference type="PROSITE" id="PS51186">
    <property type="entry name" value="GNAT"/>
    <property type="match status" value="1"/>
</dbReference>
<name>A0A4S8HIL1_9BACT</name>
<dbReference type="EMBL" id="STFF01000007">
    <property type="protein sequence ID" value="THU34967.1"/>
    <property type="molecule type" value="Genomic_DNA"/>
</dbReference>
<dbReference type="InterPro" id="IPR016181">
    <property type="entry name" value="Acyl_CoA_acyltransferase"/>
</dbReference>
<reference evidence="2 3" key="1">
    <citation type="submission" date="2019-04" db="EMBL/GenBank/DDBJ databases">
        <title>Niastella caeni sp. nov., isolated from activated sludge.</title>
        <authorList>
            <person name="Sheng M."/>
        </authorList>
    </citation>
    <scope>NUCLEOTIDE SEQUENCE [LARGE SCALE GENOMIC DNA]</scope>
    <source>
        <strain evidence="2 3">HX-2-15</strain>
    </source>
</reference>
<dbReference type="GO" id="GO:0016747">
    <property type="term" value="F:acyltransferase activity, transferring groups other than amino-acyl groups"/>
    <property type="evidence" value="ECO:0007669"/>
    <property type="project" value="InterPro"/>
</dbReference>
<accession>A0A4S8HIL1</accession>
<keyword evidence="3" id="KW-1185">Reference proteome</keyword>
<dbReference type="RefSeq" id="WP_136579610.1">
    <property type="nucleotide sequence ID" value="NZ_STFF01000007.1"/>
</dbReference>
<proteinExistence type="predicted"/>
<dbReference type="InterPro" id="IPR000182">
    <property type="entry name" value="GNAT_dom"/>
</dbReference>
<evidence type="ECO:0000313" key="3">
    <source>
        <dbReference type="Proteomes" id="UP000306918"/>
    </source>
</evidence>
<dbReference type="AlphaFoldDB" id="A0A4S8HIL1"/>
<dbReference type="SUPFAM" id="SSF55729">
    <property type="entry name" value="Acyl-CoA N-acyltransferases (Nat)"/>
    <property type="match status" value="1"/>
</dbReference>
<dbReference type="OrthoDB" id="9806005at2"/>
<dbReference type="InterPro" id="IPR039968">
    <property type="entry name" value="BcerS-like"/>
</dbReference>
<evidence type="ECO:0000313" key="2">
    <source>
        <dbReference type="EMBL" id="THU34967.1"/>
    </source>
</evidence>
<feature type="domain" description="N-acetyltransferase" evidence="1">
    <location>
        <begin position="199"/>
        <end position="374"/>
    </location>
</feature>
<evidence type="ECO:0000259" key="1">
    <source>
        <dbReference type="PROSITE" id="PS51186"/>
    </source>
</evidence>
<dbReference type="Proteomes" id="UP000306918">
    <property type="component" value="Unassembled WGS sequence"/>
</dbReference>
<gene>
    <name evidence="2" type="ORF">FAM09_23545</name>
</gene>
<dbReference type="PANTHER" id="PTHR41368:SF1">
    <property type="entry name" value="PROTEIN YGHO"/>
    <property type="match status" value="1"/>
</dbReference>
<sequence>MTGIVTVYTRKQLKAFIDFPHDLYKGDSNYVPELFIAQRDLLTPGKHPFHEHSKVQLFLYYKDNVISGRIAAILNNNHNRFNNTTDGFFGFFECINDLQAASTLFNTAEQWLREQGATTIIGPVNPSTNEPCGLLIDGFDKPPLAMMTYNKSYYTSLMEAMSLKKKIDLLAYNINKEDVGDRPLLLEERLLSRLRQKNITIRPVNKKDLAHEARNVREVYNAAWDKNMGFVPMTDAEFSYLAKDLKMVLDEQFCLIAEHNGKQIGFALAIPDINQILIKVRRGRLLPTGIFKLLLNMKKIDRIRVLALGVNKEYRKLGIEACFYAAIIKRVGARQMKGAEASWILEHNEMMTKGIESINGRVYKRYRIYEKALEKQL</sequence>
<dbReference type="Gene3D" id="3.40.630.30">
    <property type="match status" value="1"/>
</dbReference>